<dbReference type="InterPro" id="IPR051083">
    <property type="entry name" value="GrpII_Intron_Splice-Mob/Def"/>
</dbReference>
<dbReference type="CDD" id="cd01651">
    <property type="entry name" value="RT_G2_intron"/>
    <property type="match status" value="1"/>
</dbReference>
<dbReference type="InterPro" id="IPR043502">
    <property type="entry name" value="DNA/RNA_pol_sf"/>
</dbReference>
<dbReference type="Pfam" id="PF08388">
    <property type="entry name" value="GIIM"/>
    <property type="match status" value="1"/>
</dbReference>
<accession>A0A3B1AEJ2</accession>
<protein>
    <submittedName>
        <fullName evidence="2">Retron-type RNA-directed DNA polymerase</fullName>
        <ecNumber evidence="2">2.7.7.49</ecNumber>
    </submittedName>
</protein>
<dbReference type="InterPro" id="IPR000477">
    <property type="entry name" value="RT_dom"/>
</dbReference>
<dbReference type="NCBIfam" id="TIGR04416">
    <property type="entry name" value="group_II_RT_mat"/>
    <property type="match status" value="1"/>
</dbReference>
<evidence type="ECO:0000313" key="2">
    <source>
        <dbReference type="EMBL" id="VAX04266.1"/>
    </source>
</evidence>
<dbReference type="Pfam" id="PF00078">
    <property type="entry name" value="RVT_1"/>
    <property type="match status" value="1"/>
</dbReference>
<dbReference type="EMBL" id="UOFV01000458">
    <property type="protein sequence ID" value="VAX04266.1"/>
    <property type="molecule type" value="Genomic_DNA"/>
</dbReference>
<keyword evidence="2" id="KW-0548">Nucleotidyltransferase</keyword>
<evidence type="ECO:0000259" key="1">
    <source>
        <dbReference type="PROSITE" id="PS50878"/>
    </source>
</evidence>
<proteinExistence type="predicted"/>
<dbReference type="InterPro" id="IPR013597">
    <property type="entry name" value="Mat_intron_G2"/>
</dbReference>
<keyword evidence="2" id="KW-0808">Transferase</keyword>
<dbReference type="InterPro" id="IPR030931">
    <property type="entry name" value="Group_II_RT_mat"/>
</dbReference>
<reference evidence="2" key="1">
    <citation type="submission" date="2018-06" db="EMBL/GenBank/DDBJ databases">
        <authorList>
            <person name="Zhirakovskaya E."/>
        </authorList>
    </citation>
    <scope>NUCLEOTIDE SEQUENCE</scope>
</reference>
<organism evidence="2">
    <name type="scientific">hydrothermal vent metagenome</name>
    <dbReference type="NCBI Taxonomy" id="652676"/>
    <lineage>
        <taxon>unclassified sequences</taxon>
        <taxon>metagenomes</taxon>
        <taxon>ecological metagenomes</taxon>
    </lineage>
</organism>
<dbReference type="PROSITE" id="PS50878">
    <property type="entry name" value="RT_POL"/>
    <property type="match status" value="1"/>
</dbReference>
<dbReference type="SUPFAM" id="SSF56672">
    <property type="entry name" value="DNA/RNA polymerases"/>
    <property type="match status" value="1"/>
</dbReference>
<keyword evidence="2" id="KW-0695">RNA-directed DNA polymerase</keyword>
<gene>
    <name evidence="2" type="ORF">MNBD_GAMMA19-96</name>
</gene>
<dbReference type="EC" id="2.7.7.49" evidence="2"/>
<dbReference type="GO" id="GO:0003964">
    <property type="term" value="F:RNA-directed DNA polymerase activity"/>
    <property type="evidence" value="ECO:0007669"/>
    <property type="project" value="UniProtKB-KW"/>
</dbReference>
<dbReference type="AlphaFoldDB" id="A0A3B1AEJ2"/>
<dbReference type="PANTHER" id="PTHR34047:SF8">
    <property type="entry name" value="PROTEIN YKFC"/>
    <property type="match status" value="1"/>
</dbReference>
<feature type="domain" description="Reverse transcriptase" evidence="1">
    <location>
        <begin position="58"/>
        <end position="285"/>
    </location>
</feature>
<sequence length="437" mass="50047">MNGQDLFIEKTGLFERLCNTEWLRAGFKRVKKNKGSPGIDGITIAEFESNIDKELSQLKAELESWTYKPSPVRRVEIPKPGGKGIRLLGVPNVRDRVVQAAIKLLIEPLFETVFSEHSYGFRPNRSQRRAVESAHKIVKSGKPYIVDIDLSKFFDRIHHDRLIARVGQQVEDKRILRLIGLTLRSGVMDNGLISATTEGTTQGSPLSPLLSNIVLDELDKELERRNLEFCRFADDCNIFVKTPKAAERVMSNVCKFIETRLKLVVNLEKSQVAKSDRVKFLGMTIVDGAIAISHKALQNAMAKVKELTPRGSHLTLEKTIEQINSWYVGWASYFSMTHYPAQLGKIEAHIRRRLRSRLVDQQKSKRNLFRKLMKRGIPRRMAANAVFTNRKRWALSKTIAVSKAYSNHWFIVVMGLKIRSDQKLSHWFDLSQWIRLA</sequence>
<name>A0A3B1AEJ2_9ZZZZ</name>
<dbReference type="PANTHER" id="PTHR34047">
    <property type="entry name" value="NUCLEAR INTRON MATURASE 1, MITOCHONDRIAL-RELATED"/>
    <property type="match status" value="1"/>
</dbReference>